<evidence type="ECO:0000313" key="12">
    <source>
        <dbReference type="Proteomes" id="UP000316726"/>
    </source>
</evidence>
<dbReference type="Pfam" id="PF01061">
    <property type="entry name" value="ABC2_membrane"/>
    <property type="match status" value="2"/>
</dbReference>
<dbReference type="PROSITE" id="PS00211">
    <property type="entry name" value="ABC_TRANSPORTER_1"/>
    <property type="match status" value="2"/>
</dbReference>
<evidence type="ECO:0000313" key="11">
    <source>
        <dbReference type="EMBL" id="QDZ23693.1"/>
    </source>
</evidence>
<evidence type="ECO:0000256" key="7">
    <source>
        <dbReference type="ARBA" id="ARBA00023136"/>
    </source>
</evidence>
<keyword evidence="5" id="KW-0067">ATP-binding</keyword>
<dbReference type="Proteomes" id="UP000316726">
    <property type="component" value="Chromosome 11"/>
</dbReference>
<keyword evidence="4" id="KW-0547">Nucleotide-binding</keyword>
<keyword evidence="6 8" id="KW-1133">Transmembrane helix</keyword>
<keyword evidence="7 8" id="KW-0472">Membrane</keyword>
<dbReference type="InterPro" id="IPR050352">
    <property type="entry name" value="ABCG_transporters"/>
</dbReference>
<feature type="domain" description="ABC transporter" evidence="10">
    <location>
        <begin position="1045"/>
        <end position="1295"/>
    </location>
</feature>
<dbReference type="OrthoDB" id="66620at2759"/>
<name>A0A5B8MT37_9CHLO</name>
<feature type="transmembrane region" description="Helical" evidence="8">
    <location>
        <begin position="1523"/>
        <end position="1543"/>
    </location>
</feature>
<proteinExistence type="predicted"/>
<evidence type="ECO:0000256" key="3">
    <source>
        <dbReference type="ARBA" id="ARBA00022692"/>
    </source>
</evidence>
<dbReference type="InterPro" id="IPR027417">
    <property type="entry name" value="P-loop_NTPase"/>
</dbReference>
<dbReference type="InterPro" id="IPR003593">
    <property type="entry name" value="AAA+_ATPase"/>
</dbReference>
<feature type="transmembrane region" description="Helical" evidence="8">
    <location>
        <begin position="1378"/>
        <end position="1399"/>
    </location>
</feature>
<evidence type="ECO:0000256" key="4">
    <source>
        <dbReference type="ARBA" id="ARBA00022741"/>
    </source>
</evidence>
<dbReference type="GO" id="GO:0016020">
    <property type="term" value="C:membrane"/>
    <property type="evidence" value="ECO:0007669"/>
    <property type="project" value="UniProtKB-SubCell"/>
</dbReference>
<gene>
    <name evidence="11" type="ORF">A3770_11p62110</name>
</gene>
<comment type="subcellular location">
    <subcellularLocation>
        <location evidence="1">Membrane</location>
        <topology evidence="1">Multi-pass membrane protein</topology>
    </subcellularLocation>
</comment>
<evidence type="ECO:0000256" key="8">
    <source>
        <dbReference type="SAM" id="Phobius"/>
    </source>
</evidence>
<feature type="transmembrane region" description="Helical" evidence="8">
    <location>
        <begin position="1494"/>
        <end position="1516"/>
    </location>
</feature>
<dbReference type="GO" id="GO:0016887">
    <property type="term" value="F:ATP hydrolysis activity"/>
    <property type="evidence" value="ECO:0007669"/>
    <property type="project" value="InterPro"/>
</dbReference>
<keyword evidence="3 8" id="KW-0812">Transmembrane</keyword>
<evidence type="ECO:0000256" key="2">
    <source>
        <dbReference type="ARBA" id="ARBA00022448"/>
    </source>
</evidence>
<feature type="transmembrane region" description="Helical" evidence="8">
    <location>
        <begin position="808"/>
        <end position="834"/>
    </location>
</feature>
<evidence type="ECO:0000259" key="10">
    <source>
        <dbReference type="PROSITE" id="PS50893"/>
    </source>
</evidence>
<evidence type="ECO:0000256" key="1">
    <source>
        <dbReference type="ARBA" id="ARBA00004141"/>
    </source>
</evidence>
<dbReference type="PROSITE" id="PS50893">
    <property type="entry name" value="ABC_TRANSPORTER_2"/>
    <property type="match status" value="2"/>
</dbReference>
<keyword evidence="12" id="KW-1185">Reference proteome</keyword>
<dbReference type="InterPro" id="IPR013525">
    <property type="entry name" value="ABC2_TM"/>
</dbReference>
<dbReference type="InterPro" id="IPR043926">
    <property type="entry name" value="ABCG_dom"/>
</dbReference>
<dbReference type="SMART" id="SM00382">
    <property type="entry name" value="AAA"/>
    <property type="match status" value="2"/>
</dbReference>
<feature type="transmembrane region" description="Helical" evidence="8">
    <location>
        <begin position="968"/>
        <end position="988"/>
    </location>
</feature>
<dbReference type="PROSITE" id="PS51257">
    <property type="entry name" value="PROKAR_LIPOPROTEIN"/>
    <property type="match status" value="1"/>
</dbReference>
<feature type="transmembrane region" description="Helical" evidence="8">
    <location>
        <begin position="846"/>
        <end position="868"/>
    </location>
</feature>
<evidence type="ECO:0000256" key="6">
    <source>
        <dbReference type="ARBA" id="ARBA00022989"/>
    </source>
</evidence>
<feature type="transmembrane region" description="Helical" evidence="8">
    <location>
        <begin position="766"/>
        <end position="787"/>
    </location>
</feature>
<feature type="chain" id="PRO_5022927996" evidence="9">
    <location>
        <begin position="25"/>
        <end position="1641"/>
    </location>
</feature>
<evidence type="ECO:0000256" key="5">
    <source>
        <dbReference type="ARBA" id="ARBA00022840"/>
    </source>
</evidence>
<dbReference type="InterPro" id="IPR003439">
    <property type="entry name" value="ABC_transporter-like_ATP-bd"/>
</dbReference>
<accession>A0A5B8MT37</accession>
<sequence>MASCGRRRAILCAFILASWTLACGQITPEQACPNALKAGQPNCQNGGTLYFENKDQTHSTSCAHCNCPDQWRGTDCSICKSIDSCPPIKVNNETLHALACTNDAIIPNSEEMIVGKKISCTCGGDAFSDFACMNQPDLNMLVDLTGDLSKGMAVMNVKQFSGMPNQAAPCTKDACYPKKRYEYAYPQAWEADFLRCKSVTEDCQVPLNTKQKCLVIECETSDVSCPPKSVPKCPEFSTTSPYCAHFKCENATQCPPEGTSDYWQHHCYEKATPPQNSSVTFRCMETPTESDERFHCAFSYANMNFPTFIGLKCSVGNCIYQKPGPPPAPPPYVPPDHVPTHIPHLILMLCCSLLSFAFVGIIIRDQKQRDTLPKNLIPYMLPTSKENDLMMEDRLLLHEKTRNYISWKNLTCTSSSFLKVNNMPLLSNASGWAGHLMDGNGLTAIMGPSGAGKTTLLDAISGRAKSIRVQGEVRLNGWIASPKQLRAISGFVMQDDILPGTSTVWEYFMFNAMLRMPQRLRKEYKRQRVFEIIQQLGLTKVAMSLIGDEFVRGLSGGEKRRLSIGVEILVCPPVLFLDEPLSGLDSSNAGKVMSTLGDIAASGIAVVLTLHQPRPDMLLTIDRLMVLSAGGCTVYSGPTSQLESYLGEIGHTTPESMTPVDFLLELLVNSDDFGVSGGLKGFCDEVDFEVEESFRSSRGEDLWEALNDRVPFLVQMQMLSGRSLRSIYRNKYTLFVNFFLTFIVAISVGTIFFNSQNNTGGIQNRFGSIFFILLYLGMTSLGLLPIWREQWILFLKENASGTYSSFAYFLNMVVYEVILTRLIPPMFFAVFSYWMISLNDTNGFSIFLFTLVLILTNIAASSMSILVGQLSTSNAVSNVIGTMATLIFVVFGGFFLNKNTIPVGLQWLANISFFNYAYEVLVVNEFHYTNQMFNFTAPLTNQSVTIPTSGDGILEVFGFDWRRLPSDLVILVIIIGVILCMTYMVLFLKVKRAWNNHISSPSYHEDDSRADDVRLAPNLPYTLHGKNDRDSHLLADNSQNIMVDLRAEYLILSWTKLCCSTFDKQGVGSIVQHASGLAMKYAMTAIMGPSGAGKSTLLDAISGRAKSVRVQGEVRLNGWIASPKQLRAISGFVMQDDILPGTSTVWEYFMFNAMLRMPQRLRKEYKRQRVFEIIQQLGLTKVAMSLIGDEFVRGLSGGEKRRLSIGVEILVCPPVLFLDEPLSGLDSSNAGKVMSTLGDIAASGIAVVLTLHQPRPDMLLTIDRLMVLSAGGCTVYSGPTSQLESYLSEIGHTTPESMTPVDFLLELLVDSTEVVVAKITESYSKSVLMADEMKQLDQLVLNTNQTASSIPAIARSCSAVFEFGLLLKRAVIANARSPLLITLNLVSSLLIAFSVGFIFKDAGTDTSGIQMRMGSLFFILLYLSMISLGSIPVWHQEHRIFLKEHSSGLYRIWTYFLAVVVNEFVLLRSLPPVAFCWSYYLIKLRGEAHSSHMVTFVTCLVLCNCTLTGIVFIIGAATRKTSLANVLGSVVMLLSTLFAGYLLNKSDMSRLISLLSHLSPLEYAFQILLVNEFHGLPKGYFHFTDPSDKHASGIAVSGDTILVTFGFFPGGNGNNYITLAGILAASLVASFFLLKSGTFKN</sequence>
<dbReference type="Pfam" id="PF19055">
    <property type="entry name" value="ABC2_membrane_7"/>
    <property type="match status" value="2"/>
</dbReference>
<feature type="transmembrane region" description="Helical" evidence="8">
    <location>
        <begin position="732"/>
        <end position="754"/>
    </location>
</feature>
<dbReference type="Gene3D" id="3.40.50.300">
    <property type="entry name" value="P-loop containing nucleotide triphosphate hydrolases"/>
    <property type="match status" value="2"/>
</dbReference>
<protein>
    <submittedName>
        <fullName evidence="11">ABC transporter</fullName>
    </submittedName>
</protein>
<dbReference type="InterPro" id="IPR017871">
    <property type="entry name" value="ABC_transporter-like_CS"/>
</dbReference>
<dbReference type="SUPFAM" id="SSF52540">
    <property type="entry name" value="P-loop containing nucleoside triphosphate hydrolases"/>
    <property type="match status" value="2"/>
</dbReference>
<dbReference type="PANTHER" id="PTHR48041">
    <property type="entry name" value="ABC TRANSPORTER G FAMILY MEMBER 28"/>
    <property type="match status" value="1"/>
</dbReference>
<feature type="transmembrane region" description="Helical" evidence="8">
    <location>
        <begin position="1616"/>
        <end position="1634"/>
    </location>
</feature>
<keyword evidence="2" id="KW-0813">Transport</keyword>
<keyword evidence="9" id="KW-0732">Signal</keyword>
<dbReference type="EMBL" id="CP031044">
    <property type="protein sequence ID" value="QDZ23693.1"/>
    <property type="molecule type" value="Genomic_DNA"/>
</dbReference>
<feature type="transmembrane region" description="Helical" evidence="8">
    <location>
        <begin position="875"/>
        <end position="896"/>
    </location>
</feature>
<reference evidence="11 12" key="1">
    <citation type="submission" date="2018-07" db="EMBL/GenBank/DDBJ databases">
        <title>The complete nuclear genome of the prasinophyte Chloropicon primus (CCMP1205).</title>
        <authorList>
            <person name="Pombert J.-F."/>
            <person name="Otis C."/>
            <person name="Turmel M."/>
            <person name="Lemieux C."/>
        </authorList>
    </citation>
    <scope>NUCLEOTIDE SEQUENCE [LARGE SCALE GENOMIC DNA]</scope>
    <source>
        <strain evidence="11 12">CCMP1205</strain>
    </source>
</reference>
<feature type="domain" description="ABC transporter" evidence="10">
    <location>
        <begin position="405"/>
        <end position="654"/>
    </location>
</feature>
<organism evidence="11 12">
    <name type="scientific">Chloropicon primus</name>
    <dbReference type="NCBI Taxonomy" id="1764295"/>
    <lineage>
        <taxon>Eukaryota</taxon>
        <taxon>Viridiplantae</taxon>
        <taxon>Chlorophyta</taxon>
        <taxon>Chloropicophyceae</taxon>
        <taxon>Chloropicales</taxon>
        <taxon>Chloropicaceae</taxon>
        <taxon>Chloropicon</taxon>
    </lineage>
</organism>
<feature type="transmembrane region" description="Helical" evidence="8">
    <location>
        <begin position="1411"/>
        <end position="1434"/>
    </location>
</feature>
<dbReference type="PANTHER" id="PTHR48041:SF2">
    <property type="entry name" value="ATP-DEPENDENT PERMEASE-RELATED"/>
    <property type="match status" value="1"/>
</dbReference>
<dbReference type="STRING" id="1764295.A0A5B8MT37"/>
<feature type="signal peptide" evidence="9">
    <location>
        <begin position="1"/>
        <end position="24"/>
    </location>
</feature>
<feature type="transmembrane region" description="Helical" evidence="8">
    <location>
        <begin position="342"/>
        <end position="363"/>
    </location>
</feature>
<evidence type="ECO:0000256" key="9">
    <source>
        <dbReference type="SAM" id="SignalP"/>
    </source>
</evidence>
<dbReference type="GO" id="GO:0005524">
    <property type="term" value="F:ATP binding"/>
    <property type="evidence" value="ECO:0007669"/>
    <property type="project" value="UniProtKB-KW"/>
</dbReference>
<dbReference type="GO" id="GO:0140359">
    <property type="term" value="F:ABC-type transporter activity"/>
    <property type="evidence" value="ECO:0007669"/>
    <property type="project" value="InterPro"/>
</dbReference>
<feature type="transmembrane region" description="Helical" evidence="8">
    <location>
        <begin position="1455"/>
        <end position="1482"/>
    </location>
</feature>
<dbReference type="Pfam" id="PF00005">
    <property type="entry name" value="ABC_tran"/>
    <property type="match status" value="2"/>
</dbReference>